<protein>
    <recommendedName>
        <fullName evidence="8">Rhodopsin domain-containing protein</fullName>
    </recommendedName>
</protein>
<feature type="region of interest" description="Disordered" evidence="6">
    <location>
        <begin position="407"/>
        <end position="451"/>
    </location>
</feature>
<comment type="similarity">
    <text evidence="5">Belongs to the SAT4 family.</text>
</comment>
<feature type="transmembrane region" description="Helical" evidence="7">
    <location>
        <begin position="85"/>
        <end position="104"/>
    </location>
</feature>
<feature type="transmembrane region" description="Helical" evidence="7">
    <location>
        <begin position="195"/>
        <end position="213"/>
    </location>
</feature>
<reference evidence="9" key="2">
    <citation type="submission" date="2023-05" db="EMBL/GenBank/DDBJ databases">
        <authorList>
            <consortium name="Lawrence Berkeley National Laboratory"/>
            <person name="Steindorff A."/>
            <person name="Hensen N."/>
            <person name="Bonometti L."/>
            <person name="Westerberg I."/>
            <person name="Brannstrom I.O."/>
            <person name="Guillou S."/>
            <person name="Cros-Aarteil S."/>
            <person name="Calhoun S."/>
            <person name="Haridas S."/>
            <person name="Kuo A."/>
            <person name="Mondo S."/>
            <person name="Pangilinan J."/>
            <person name="Riley R."/>
            <person name="Labutti K."/>
            <person name="Andreopoulos B."/>
            <person name="Lipzen A."/>
            <person name="Chen C."/>
            <person name="Yanf M."/>
            <person name="Daum C."/>
            <person name="Ng V."/>
            <person name="Clum A."/>
            <person name="Ohm R."/>
            <person name="Martin F."/>
            <person name="Silar P."/>
            <person name="Natvig D."/>
            <person name="Lalanne C."/>
            <person name="Gautier V."/>
            <person name="Ament-Velasquez S.L."/>
            <person name="Kruys A."/>
            <person name="Hutchinson M.I."/>
            <person name="Powell A.J."/>
            <person name="Barry K."/>
            <person name="Miller A.N."/>
            <person name="Grigoriev I.V."/>
            <person name="Debuchy R."/>
            <person name="Gladieux P."/>
            <person name="Thoren M.H."/>
            <person name="Johannesson H."/>
        </authorList>
    </citation>
    <scope>NUCLEOTIDE SEQUENCE</scope>
    <source>
        <strain evidence="9">PSN309</strain>
    </source>
</reference>
<evidence type="ECO:0000313" key="9">
    <source>
        <dbReference type="EMBL" id="KAK4189855.1"/>
    </source>
</evidence>
<keyword evidence="3 7" id="KW-1133">Transmembrane helix</keyword>
<dbReference type="Pfam" id="PF20684">
    <property type="entry name" value="Fung_rhodopsin"/>
    <property type="match status" value="1"/>
</dbReference>
<organism evidence="9 10">
    <name type="scientific">Podospora australis</name>
    <dbReference type="NCBI Taxonomy" id="1536484"/>
    <lineage>
        <taxon>Eukaryota</taxon>
        <taxon>Fungi</taxon>
        <taxon>Dikarya</taxon>
        <taxon>Ascomycota</taxon>
        <taxon>Pezizomycotina</taxon>
        <taxon>Sordariomycetes</taxon>
        <taxon>Sordariomycetidae</taxon>
        <taxon>Sordariales</taxon>
        <taxon>Podosporaceae</taxon>
        <taxon>Podospora</taxon>
    </lineage>
</organism>
<evidence type="ECO:0000256" key="4">
    <source>
        <dbReference type="ARBA" id="ARBA00023136"/>
    </source>
</evidence>
<feature type="transmembrane region" description="Helical" evidence="7">
    <location>
        <begin position="12"/>
        <end position="35"/>
    </location>
</feature>
<feature type="compositionally biased region" description="Low complexity" evidence="6">
    <location>
        <begin position="277"/>
        <end position="286"/>
    </location>
</feature>
<name>A0AAN6WX93_9PEZI</name>
<comment type="subcellular location">
    <subcellularLocation>
        <location evidence="1">Membrane</location>
        <topology evidence="1">Multi-pass membrane protein</topology>
    </subcellularLocation>
</comment>
<gene>
    <name evidence="9" type="ORF">QBC35DRAFT_530505</name>
</gene>
<dbReference type="PANTHER" id="PTHR33048:SF47">
    <property type="entry name" value="INTEGRAL MEMBRANE PROTEIN-RELATED"/>
    <property type="match status" value="1"/>
</dbReference>
<evidence type="ECO:0000256" key="7">
    <source>
        <dbReference type="SAM" id="Phobius"/>
    </source>
</evidence>
<sequence length="451" mass="48981">MATPDLSNGPVLLSVSLATATFAFATTFVRFYVRLNNTPRSLAADDYTSLGAAIVALIGTIFGIIESTSSTPSRALEYDVLGQPWYLMSVTLSKISICLFFFSVSRQWRILLGVLVFSLAAVNFSFALAVNLQCRPLEKVWRPETEGVCWDGGVMGGFGVFQGAFSVFTWFFLASFPGLMVRYSPRREDQGEGRWVYWVSAGLSFASGIFAIVRTAETSKTSLNSVYSLRHFHVSLMANLEQNLGLISANTLTFGALFSRFASSTSSSPNRGRRDPYSSYSSQNSRRSAKRKQPSRAGSSASLHPGSGTPSVQTGGSKRSSRLIILQRHSGYSYEDDNAVDYLSDEGEEDMDLEAWPRGIIKTVSVEVVEEVNPDHVFPVLTTGEESSTAAKPKRASMIAIPSNAHIQRSGSGREGGGFGEGGRDGGRGRRISGSGGEMDWERVLRAGPPR</sequence>
<keyword evidence="2 7" id="KW-0812">Transmembrane</keyword>
<dbReference type="InterPro" id="IPR049326">
    <property type="entry name" value="Rhodopsin_dom_fungi"/>
</dbReference>
<evidence type="ECO:0000256" key="3">
    <source>
        <dbReference type="ARBA" id="ARBA00022989"/>
    </source>
</evidence>
<feature type="transmembrane region" description="Helical" evidence="7">
    <location>
        <begin position="111"/>
        <end position="132"/>
    </location>
</feature>
<dbReference type="EMBL" id="MU864371">
    <property type="protein sequence ID" value="KAK4189855.1"/>
    <property type="molecule type" value="Genomic_DNA"/>
</dbReference>
<comment type="caution">
    <text evidence="9">The sequence shown here is derived from an EMBL/GenBank/DDBJ whole genome shotgun (WGS) entry which is preliminary data.</text>
</comment>
<dbReference type="GO" id="GO:0016020">
    <property type="term" value="C:membrane"/>
    <property type="evidence" value="ECO:0007669"/>
    <property type="project" value="UniProtKB-SubCell"/>
</dbReference>
<evidence type="ECO:0000313" key="10">
    <source>
        <dbReference type="Proteomes" id="UP001302126"/>
    </source>
</evidence>
<dbReference type="Proteomes" id="UP001302126">
    <property type="component" value="Unassembled WGS sequence"/>
</dbReference>
<feature type="transmembrane region" description="Helical" evidence="7">
    <location>
        <begin position="152"/>
        <end position="174"/>
    </location>
</feature>
<evidence type="ECO:0000256" key="1">
    <source>
        <dbReference type="ARBA" id="ARBA00004141"/>
    </source>
</evidence>
<dbReference type="PANTHER" id="PTHR33048">
    <property type="entry name" value="PTH11-LIKE INTEGRAL MEMBRANE PROTEIN (AFU_ORTHOLOGUE AFUA_5G11245)"/>
    <property type="match status" value="1"/>
</dbReference>
<proteinExistence type="inferred from homology"/>
<dbReference type="InterPro" id="IPR052337">
    <property type="entry name" value="SAT4-like"/>
</dbReference>
<accession>A0AAN6WX93</accession>
<feature type="transmembrane region" description="Helical" evidence="7">
    <location>
        <begin position="47"/>
        <end position="65"/>
    </location>
</feature>
<keyword evidence="10" id="KW-1185">Reference proteome</keyword>
<keyword evidence="4 7" id="KW-0472">Membrane</keyword>
<evidence type="ECO:0000256" key="2">
    <source>
        <dbReference type="ARBA" id="ARBA00022692"/>
    </source>
</evidence>
<dbReference type="AlphaFoldDB" id="A0AAN6WX93"/>
<feature type="compositionally biased region" description="Polar residues" evidence="6">
    <location>
        <begin position="296"/>
        <end position="318"/>
    </location>
</feature>
<evidence type="ECO:0000256" key="6">
    <source>
        <dbReference type="SAM" id="MobiDB-lite"/>
    </source>
</evidence>
<feature type="region of interest" description="Disordered" evidence="6">
    <location>
        <begin position="262"/>
        <end position="320"/>
    </location>
</feature>
<feature type="domain" description="Rhodopsin" evidence="8">
    <location>
        <begin position="29"/>
        <end position="259"/>
    </location>
</feature>
<reference evidence="9" key="1">
    <citation type="journal article" date="2023" name="Mol. Phylogenet. Evol.">
        <title>Genome-scale phylogeny and comparative genomics of the fungal order Sordariales.</title>
        <authorList>
            <person name="Hensen N."/>
            <person name="Bonometti L."/>
            <person name="Westerberg I."/>
            <person name="Brannstrom I.O."/>
            <person name="Guillou S."/>
            <person name="Cros-Aarteil S."/>
            <person name="Calhoun S."/>
            <person name="Haridas S."/>
            <person name="Kuo A."/>
            <person name="Mondo S."/>
            <person name="Pangilinan J."/>
            <person name="Riley R."/>
            <person name="LaButti K."/>
            <person name="Andreopoulos B."/>
            <person name="Lipzen A."/>
            <person name="Chen C."/>
            <person name="Yan M."/>
            <person name="Daum C."/>
            <person name="Ng V."/>
            <person name="Clum A."/>
            <person name="Steindorff A."/>
            <person name="Ohm R.A."/>
            <person name="Martin F."/>
            <person name="Silar P."/>
            <person name="Natvig D.O."/>
            <person name="Lalanne C."/>
            <person name="Gautier V."/>
            <person name="Ament-Velasquez S.L."/>
            <person name="Kruys A."/>
            <person name="Hutchinson M.I."/>
            <person name="Powell A.J."/>
            <person name="Barry K."/>
            <person name="Miller A.N."/>
            <person name="Grigoriev I.V."/>
            <person name="Debuchy R."/>
            <person name="Gladieux P."/>
            <person name="Hiltunen Thoren M."/>
            <person name="Johannesson H."/>
        </authorList>
    </citation>
    <scope>NUCLEOTIDE SEQUENCE</scope>
    <source>
        <strain evidence="9">PSN309</strain>
    </source>
</reference>
<evidence type="ECO:0000256" key="5">
    <source>
        <dbReference type="ARBA" id="ARBA00038359"/>
    </source>
</evidence>
<evidence type="ECO:0000259" key="8">
    <source>
        <dbReference type="Pfam" id="PF20684"/>
    </source>
</evidence>